<keyword evidence="13" id="KW-0175">Coiled coil</keyword>
<comment type="subcellular location">
    <subcellularLocation>
        <location evidence="2">Membrane</location>
        <topology evidence="2">Multi-pass membrane protein</topology>
    </subcellularLocation>
</comment>
<dbReference type="EC" id="2.7.13.3" evidence="3"/>
<keyword evidence="4" id="KW-0597">Phosphoprotein</keyword>
<dbReference type="InterPro" id="IPR003661">
    <property type="entry name" value="HisK_dim/P_dom"/>
</dbReference>
<keyword evidence="18" id="KW-1185">Reference proteome</keyword>
<evidence type="ECO:0000256" key="6">
    <source>
        <dbReference type="ARBA" id="ARBA00022692"/>
    </source>
</evidence>
<evidence type="ECO:0000256" key="2">
    <source>
        <dbReference type="ARBA" id="ARBA00004141"/>
    </source>
</evidence>
<sequence length="776" mass="83064">MRTARVWQLRHHLSALLLVTMVLTFALVSVVALVWRVPDIEAGALQDLRQEVADVSERLELLLGARQSRLELIATLLRGKPAEAATALLDADVGSGRMFRAVYLVSPTGRVEAVGLSADMPAHGAELVGSDLSASALFQAVDAERPTAWSGRLLSALSGTLVVGVAHRDAAGRVLIGEVPIATLLHDLQALAGAGASALWVVDRSGEVVADTEGRQMGRLNLQNWPLLQAALRGQELPSAVEFEGRSLQAALAPAPTLDWYVVGTIPRGLHSAGVQRALRYALLSFAAALAVGLLAAPFWAHRLVRALQEIVQRAALTTTGQALGRDWPRGPVAEFNSLAANLQAMAAALQEREHKLQALFNVAPVPMAVVDADEGHTLLDVNDVWTEEVGYTRAEAVGLNSLELGLWESPMRRDALLAGTQDGALSGEIEIVCKSGEVKLFKSFGRMLTFREQRLVVWGSINIGPLRRVEQELRSANHDLEARVAQRAEALAASNEELSATLVRLRAAQAELVRSEKMAALGGLVAGVAHELNTPLGNGVMAISAMDDATRRLRAALQSGLRRADLQHWLDSIEQGCDIAARNLGRAADLVRNFKQVAVDQASARRRSFELAEVVHEMVVSLRPTFARTPYRIETAVPAQGLRLDSYPGPLGQVLGNLLQNAVLHGFDGRARGTVRITAGRAEEGRIWLRVSDDGRGIAPEHIGRIFDPFMTTKMGQGGTGLGLHISYNAVVNLLGGTLTVSSVPGQGACFELRLPQTAPRTAAPPARTADEAAA</sequence>
<feature type="coiled-coil region" evidence="13">
    <location>
        <begin position="467"/>
        <end position="509"/>
    </location>
</feature>
<keyword evidence="8" id="KW-0418">Kinase</keyword>
<keyword evidence="6 14" id="KW-0812">Transmembrane</keyword>
<name>A0ABQ3FXF1_9BURK</name>
<comment type="caution">
    <text evidence="17">The sequence shown here is derived from an EMBL/GenBank/DDBJ whole genome shotgun (WGS) entry which is preliminary data.</text>
</comment>
<evidence type="ECO:0000259" key="16">
    <source>
        <dbReference type="PROSITE" id="PS50112"/>
    </source>
</evidence>
<dbReference type="InterPro" id="IPR003594">
    <property type="entry name" value="HATPase_dom"/>
</dbReference>
<evidence type="ECO:0000256" key="10">
    <source>
        <dbReference type="ARBA" id="ARBA00022989"/>
    </source>
</evidence>
<evidence type="ECO:0000256" key="14">
    <source>
        <dbReference type="SAM" id="Phobius"/>
    </source>
</evidence>
<dbReference type="SMART" id="SM00387">
    <property type="entry name" value="HATPase_c"/>
    <property type="match status" value="1"/>
</dbReference>
<dbReference type="SUPFAM" id="SSF55785">
    <property type="entry name" value="PYP-like sensor domain (PAS domain)"/>
    <property type="match status" value="1"/>
</dbReference>
<evidence type="ECO:0000256" key="13">
    <source>
        <dbReference type="SAM" id="Coils"/>
    </source>
</evidence>
<accession>A0ABQ3FXF1</accession>
<evidence type="ECO:0000256" key="11">
    <source>
        <dbReference type="ARBA" id="ARBA00023012"/>
    </source>
</evidence>
<dbReference type="InterPro" id="IPR000014">
    <property type="entry name" value="PAS"/>
</dbReference>
<dbReference type="CDD" id="cd00082">
    <property type="entry name" value="HisKA"/>
    <property type="match status" value="1"/>
</dbReference>
<feature type="coiled-coil region" evidence="13">
    <location>
        <begin position="333"/>
        <end position="360"/>
    </location>
</feature>
<dbReference type="PRINTS" id="PR00344">
    <property type="entry name" value="BCTRLSENSOR"/>
</dbReference>
<dbReference type="PANTHER" id="PTHR42878:SF7">
    <property type="entry name" value="SENSOR HISTIDINE KINASE GLRK"/>
    <property type="match status" value="1"/>
</dbReference>
<dbReference type="Gene3D" id="3.30.565.10">
    <property type="entry name" value="Histidine kinase-like ATPase, C-terminal domain"/>
    <property type="match status" value="1"/>
</dbReference>
<evidence type="ECO:0000256" key="1">
    <source>
        <dbReference type="ARBA" id="ARBA00000085"/>
    </source>
</evidence>
<dbReference type="Pfam" id="PF13188">
    <property type="entry name" value="PAS_8"/>
    <property type="match status" value="1"/>
</dbReference>
<dbReference type="PROSITE" id="PS50112">
    <property type="entry name" value="PAS"/>
    <property type="match status" value="1"/>
</dbReference>
<evidence type="ECO:0000256" key="5">
    <source>
        <dbReference type="ARBA" id="ARBA00022679"/>
    </source>
</evidence>
<dbReference type="InterPro" id="IPR035965">
    <property type="entry name" value="PAS-like_dom_sf"/>
</dbReference>
<dbReference type="InterPro" id="IPR036890">
    <property type="entry name" value="HATPase_C_sf"/>
</dbReference>
<keyword evidence="12 14" id="KW-0472">Membrane</keyword>
<dbReference type="EMBL" id="BMYK01000002">
    <property type="protein sequence ID" value="GHC71621.1"/>
    <property type="molecule type" value="Genomic_DNA"/>
</dbReference>
<evidence type="ECO:0000256" key="4">
    <source>
        <dbReference type="ARBA" id="ARBA00022553"/>
    </source>
</evidence>
<keyword evidence="9" id="KW-0067">ATP-binding</keyword>
<keyword evidence="7" id="KW-0547">Nucleotide-binding</keyword>
<organism evidence="17 18">
    <name type="scientific">Pseudorhodoferax aquiterrae</name>
    <dbReference type="NCBI Taxonomy" id="747304"/>
    <lineage>
        <taxon>Bacteria</taxon>
        <taxon>Pseudomonadati</taxon>
        <taxon>Pseudomonadota</taxon>
        <taxon>Betaproteobacteria</taxon>
        <taxon>Burkholderiales</taxon>
        <taxon>Comamonadaceae</taxon>
    </lineage>
</organism>
<dbReference type="SUPFAM" id="SSF47384">
    <property type="entry name" value="Homodimeric domain of signal transducing histidine kinase"/>
    <property type="match status" value="1"/>
</dbReference>
<evidence type="ECO:0000313" key="17">
    <source>
        <dbReference type="EMBL" id="GHC71621.1"/>
    </source>
</evidence>
<keyword evidence="5" id="KW-0808">Transferase</keyword>
<comment type="catalytic activity">
    <reaction evidence="1">
        <text>ATP + protein L-histidine = ADP + protein N-phospho-L-histidine.</text>
        <dbReference type="EC" id="2.7.13.3"/>
    </reaction>
</comment>
<evidence type="ECO:0000256" key="9">
    <source>
        <dbReference type="ARBA" id="ARBA00022840"/>
    </source>
</evidence>
<dbReference type="Gene3D" id="6.10.340.10">
    <property type="match status" value="1"/>
</dbReference>
<dbReference type="Pfam" id="PF02518">
    <property type="entry name" value="HATPase_c"/>
    <property type="match status" value="1"/>
</dbReference>
<dbReference type="InterPro" id="IPR036097">
    <property type="entry name" value="HisK_dim/P_sf"/>
</dbReference>
<dbReference type="InterPro" id="IPR005467">
    <property type="entry name" value="His_kinase_dom"/>
</dbReference>
<gene>
    <name evidence="17" type="ORF">GCM10007320_06810</name>
</gene>
<dbReference type="InterPro" id="IPR004358">
    <property type="entry name" value="Sig_transdc_His_kin-like_C"/>
</dbReference>
<reference evidence="18" key="1">
    <citation type="journal article" date="2019" name="Int. J. Syst. Evol. Microbiol.">
        <title>The Global Catalogue of Microorganisms (GCM) 10K type strain sequencing project: providing services to taxonomists for standard genome sequencing and annotation.</title>
        <authorList>
            <consortium name="The Broad Institute Genomics Platform"/>
            <consortium name="The Broad Institute Genome Sequencing Center for Infectious Disease"/>
            <person name="Wu L."/>
            <person name="Ma J."/>
        </authorList>
    </citation>
    <scope>NUCLEOTIDE SEQUENCE [LARGE SCALE GENOMIC DNA]</scope>
    <source>
        <strain evidence="18">KCTC 23314</strain>
    </source>
</reference>
<proteinExistence type="predicted"/>
<dbReference type="PROSITE" id="PS50109">
    <property type="entry name" value="HIS_KIN"/>
    <property type="match status" value="1"/>
</dbReference>
<dbReference type="RefSeq" id="WP_189685624.1">
    <property type="nucleotide sequence ID" value="NZ_BMYK01000002.1"/>
</dbReference>
<keyword evidence="10 14" id="KW-1133">Transmembrane helix</keyword>
<keyword evidence="11" id="KW-0902">Two-component regulatory system</keyword>
<dbReference type="SUPFAM" id="SSF55874">
    <property type="entry name" value="ATPase domain of HSP90 chaperone/DNA topoisomerase II/histidine kinase"/>
    <property type="match status" value="1"/>
</dbReference>
<evidence type="ECO:0000256" key="12">
    <source>
        <dbReference type="ARBA" id="ARBA00023136"/>
    </source>
</evidence>
<feature type="transmembrane region" description="Helical" evidence="14">
    <location>
        <begin position="12"/>
        <end position="35"/>
    </location>
</feature>
<feature type="domain" description="PAS" evidence="16">
    <location>
        <begin position="353"/>
        <end position="399"/>
    </location>
</feature>
<dbReference type="Gene3D" id="1.10.287.130">
    <property type="match status" value="1"/>
</dbReference>
<dbReference type="Proteomes" id="UP000626210">
    <property type="component" value="Unassembled WGS sequence"/>
</dbReference>
<protein>
    <recommendedName>
        <fullName evidence="3">histidine kinase</fullName>
        <ecNumber evidence="3">2.7.13.3</ecNumber>
    </recommendedName>
</protein>
<dbReference type="PANTHER" id="PTHR42878">
    <property type="entry name" value="TWO-COMPONENT HISTIDINE KINASE"/>
    <property type="match status" value="1"/>
</dbReference>
<evidence type="ECO:0000256" key="7">
    <source>
        <dbReference type="ARBA" id="ARBA00022741"/>
    </source>
</evidence>
<evidence type="ECO:0000259" key="15">
    <source>
        <dbReference type="PROSITE" id="PS50109"/>
    </source>
</evidence>
<evidence type="ECO:0000256" key="3">
    <source>
        <dbReference type="ARBA" id="ARBA00012438"/>
    </source>
</evidence>
<dbReference type="InterPro" id="IPR050351">
    <property type="entry name" value="BphY/WalK/GraS-like"/>
</dbReference>
<evidence type="ECO:0000313" key="18">
    <source>
        <dbReference type="Proteomes" id="UP000626210"/>
    </source>
</evidence>
<feature type="domain" description="Histidine kinase" evidence="15">
    <location>
        <begin position="528"/>
        <end position="760"/>
    </location>
</feature>
<dbReference type="NCBIfam" id="TIGR00229">
    <property type="entry name" value="sensory_box"/>
    <property type="match status" value="1"/>
</dbReference>
<dbReference type="Gene3D" id="3.30.450.20">
    <property type="entry name" value="PAS domain"/>
    <property type="match status" value="1"/>
</dbReference>
<evidence type="ECO:0000256" key="8">
    <source>
        <dbReference type="ARBA" id="ARBA00022777"/>
    </source>
</evidence>